<evidence type="ECO:0000313" key="3">
    <source>
        <dbReference type="Proteomes" id="UP001236795"/>
    </source>
</evidence>
<organism evidence="2 3">
    <name type="scientific">Streptomyces thermodiastaticus</name>
    <dbReference type="NCBI Taxonomy" id="44061"/>
    <lineage>
        <taxon>Bacteria</taxon>
        <taxon>Bacillati</taxon>
        <taxon>Actinomycetota</taxon>
        <taxon>Actinomycetes</taxon>
        <taxon>Kitasatosporales</taxon>
        <taxon>Streptomycetaceae</taxon>
        <taxon>Streptomyces</taxon>
    </lineage>
</organism>
<gene>
    <name evidence="2" type="ORF">QO019_006175</name>
</gene>
<evidence type="ECO:0000256" key="1">
    <source>
        <dbReference type="SAM" id="MobiDB-lite"/>
    </source>
</evidence>
<keyword evidence="3" id="KW-1185">Reference proteome</keyword>
<dbReference type="EMBL" id="JAUSWC010000031">
    <property type="protein sequence ID" value="MDQ0491278.1"/>
    <property type="molecule type" value="Genomic_DNA"/>
</dbReference>
<proteinExistence type="predicted"/>
<evidence type="ECO:0000313" key="2">
    <source>
        <dbReference type="EMBL" id="MDQ0491278.1"/>
    </source>
</evidence>
<name>A0ABU0KPB4_9ACTN</name>
<feature type="region of interest" description="Disordered" evidence="1">
    <location>
        <begin position="1"/>
        <end position="37"/>
    </location>
</feature>
<protein>
    <submittedName>
        <fullName evidence="2">Uncharacterized protein</fullName>
    </submittedName>
</protein>
<sequence length="37" mass="3884">MTRRGSRSGRGTETGTARPEAGPQVSRAAAIRERGTV</sequence>
<reference evidence="2 3" key="1">
    <citation type="submission" date="2023-07" db="EMBL/GenBank/DDBJ databases">
        <title>Genomic Encyclopedia of Type Strains, Phase IV (KMG-IV): sequencing the most valuable type-strain genomes for metagenomic binning, comparative biology and taxonomic classification.</title>
        <authorList>
            <person name="Goeker M."/>
        </authorList>
    </citation>
    <scope>NUCLEOTIDE SEQUENCE [LARGE SCALE GENOMIC DNA]</scope>
    <source>
        <strain evidence="2 3">DSM 40573</strain>
    </source>
</reference>
<dbReference type="Proteomes" id="UP001236795">
    <property type="component" value="Unassembled WGS sequence"/>
</dbReference>
<comment type="caution">
    <text evidence="2">The sequence shown here is derived from an EMBL/GenBank/DDBJ whole genome shotgun (WGS) entry which is preliminary data.</text>
</comment>
<accession>A0ABU0KPB4</accession>